<proteinExistence type="predicted"/>
<dbReference type="EMBL" id="JACRTD010000012">
    <property type="protein sequence ID" value="MBC8586455.1"/>
    <property type="molecule type" value="Genomic_DNA"/>
</dbReference>
<keyword evidence="7" id="KW-1185">Reference proteome</keyword>
<gene>
    <name evidence="6" type="ORF">H8705_12770</name>
</gene>
<evidence type="ECO:0000256" key="5">
    <source>
        <dbReference type="SAM" id="Phobius"/>
    </source>
</evidence>
<dbReference type="Proteomes" id="UP000623678">
    <property type="component" value="Unassembled WGS sequence"/>
</dbReference>
<dbReference type="AlphaFoldDB" id="A0A926IIQ9"/>
<keyword evidence="2 5" id="KW-0812">Transmembrane</keyword>
<keyword evidence="3 5" id="KW-1133">Transmembrane helix</keyword>
<evidence type="ECO:0000313" key="7">
    <source>
        <dbReference type="Proteomes" id="UP000623678"/>
    </source>
</evidence>
<keyword evidence="4 5" id="KW-0472">Membrane</keyword>
<protein>
    <submittedName>
        <fullName evidence="6">Manganese efflux pump</fullName>
    </submittedName>
</protein>
<keyword evidence="1" id="KW-1003">Cell membrane</keyword>
<accession>A0A926IIQ9</accession>
<dbReference type="InterPro" id="IPR003810">
    <property type="entry name" value="Mntp/YtaF"/>
</dbReference>
<dbReference type="Pfam" id="PF02659">
    <property type="entry name" value="Mntp"/>
    <property type="match status" value="2"/>
</dbReference>
<reference evidence="6" key="1">
    <citation type="submission" date="2020-08" db="EMBL/GenBank/DDBJ databases">
        <title>Genome public.</title>
        <authorList>
            <person name="Liu C."/>
            <person name="Sun Q."/>
        </authorList>
    </citation>
    <scope>NUCLEOTIDE SEQUENCE</scope>
    <source>
        <strain evidence="6">NSJ-64</strain>
    </source>
</reference>
<feature type="transmembrane region" description="Helical" evidence="5">
    <location>
        <begin position="132"/>
        <end position="152"/>
    </location>
</feature>
<organism evidence="6 7">
    <name type="scientific">Youxingia wuxianensis</name>
    <dbReference type="NCBI Taxonomy" id="2763678"/>
    <lineage>
        <taxon>Bacteria</taxon>
        <taxon>Bacillati</taxon>
        <taxon>Bacillota</taxon>
        <taxon>Clostridia</taxon>
        <taxon>Eubacteriales</taxon>
        <taxon>Oscillospiraceae</taxon>
        <taxon>Youxingia</taxon>
    </lineage>
</organism>
<dbReference type="PANTHER" id="PTHR35529">
    <property type="entry name" value="MANGANESE EFFLUX PUMP MNTP-RELATED"/>
    <property type="match status" value="1"/>
</dbReference>
<feature type="transmembrane region" description="Helical" evidence="5">
    <location>
        <begin position="62"/>
        <end position="84"/>
    </location>
</feature>
<comment type="caution">
    <text evidence="6">The sequence shown here is derived from an EMBL/GenBank/DDBJ whole genome shotgun (WGS) entry which is preliminary data.</text>
</comment>
<evidence type="ECO:0000256" key="4">
    <source>
        <dbReference type="ARBA" id="ARBA00023136"/>
    </source>
</evidence>
<evidence type="ECO:0000256" key="3">
    <source>
        <dbReference type="ARBA" id="ARBA00022989"/>
    </source>
</evidence>
<evidence type="ECO:0000256" key="1">
    <source>
        <dbReference type="ARBA" id="ARBA00022475"/>
    </source>
</evidence>
<evidence type="ECO:0000313" key="6">
    <source>
        <dbReference type="EMBL" id="MBC8586455.1"/>
    </source>
</evidence>
<feature type="transmembrane region" description="Helical" evidence="5">
    <location>
        <begin position="158"/>
        <end position="179"/>
    </location>
</feature>
<sequence length="211" mass="21393">MVHLLLTALALSADGFSAGISFGLRKIKIGWKAKSAIALTSFVFALVSLRLGAVLGGLVSPAAAPLLGAGILVLMGLWVMLGAFKKSPAPPPGKETDADPPAVSFLGTTAMVLRDPQTGDLDCSGSIDLKEAFLLAFSLSLDMLGAGVGISLSGTAGHFLPVAIGLSQGLVVAFGQLAGQTLAQKLPGKTTVAFLSGLVLFGLGITRFFLS</sequence>
<evidence type="ECO:0000256" key="2">
    <source>
        <dbReference type="ARBA" id="ARBA00022692"/>
    </source>
</evidence>
<dbReference type="RefSeq" id="WP_262396175.1">
    <property type="nucleotide sequence ID" value="NZ_JACRTD010000012.1"/>
</dbReference>
<feature type="transmembrane region" description="Helical" evidence="5">
    <location>
        <begin position="6"/>
        <end position="24"/>
    </location>
</feature>
<feature type="transmembrane region" description="Helical" evidence="5">
    <location>
        <begin position="191"/>
        <end position="210"/>
    </location>
</feature>
<name>A0A926IIQ9_9FIRM</name>
<dbReference type="PANTHER" id="PTHR35529:SF2">
    <property type="entry name" value="SPORULATION PROTEIN YTAF-RELATED"/>
    <property type="match status" value="1"/>
</dbReference>
<feature type="transmembrane region" description="Helical" evidence="5">
    <location>
        <begin position="36"/>
        <end position="56"/>
    </location>
</feature>